<dbReference type="PANTHER" id="PTHR37984:SF15">
    <property type="entry name" value="INTEGRASE CATALYTIC DOMAIN-CONTAINING PROTEIN"/>
    <property type="match status" value="1"/>
</dbReference>
<dbReference type="OrthoDB" id="413122at2759"/>
<dbReference type="InterPro" id="IPR050951">
    <property type="entry name" value="Retrovirus_Pol_polyprotein"/>
</dbReference>
<evidence type="ECO:0000259" key="3">
    <source>
        <dbReference type="PROSITE" id="PS50158"/>
    </source>
</evidence>
<feature type="compositionally biased region" description="Basic residues" evidence="2">
    <location>
        <begin position="674"/>
        <end position="684"/>
    </location>
</feature>
<evidence type="ECO:0000313" key="5">
    <source>
        <dbReference type="Proteomes" id="UP000285301"/>
    </source>
</evidence>
<dbReference type="PROSITE" id="PS50158">
    <property type="entry name" value="ZF_CCHC"/>
    <property type="match status" value="1"/>
</dbReference>
<evidence type="ECO:0000256" key="2">
    <source>
        <dbReference type="SAM" id="MobiDB-lite"/>
    </source>
</evidence>
<keyword evidence="5" id="KW-1185">Reference proteome</keyword>
<dbReference type="InterPro" id="IPR036875">
    <property type="entry name" value="Znf_CCHC_sf"/>
</dbReference>
<feature type="compositionally biased region" description="Basic residues" evidence="2">
    <location>
        <begin position="694"/>
        <end position="704"/>
    </location>
</feature>
<organism evidence="4 5">
    <name type="scientific">Dinothrombium tinctorium</name>
    <dbReference type="NCBI Taxonomy" id="1965070"/>
    <lineage>
        <taxon>Eukaryota</taxon>
        <taxon>Metazoa</taxon>
        <taxon>Ecdysozoa</taxon>
        <taxon>Arthropoda</taxon>
        <taxon>Chelicerata</taxon>
        <taxon>Arachnida</taxon>
        <taxon>Acari</taxon>
        <taxon>Acariformes</taxon>
        <taxon>Trombidiformes</taxon>
        <taxon>Prostigmata</taxon>
        <taxon>Anystina</taxon>
        <taxon>Parasitengona</taxon>
        <taxon>Trombidioidea</taxon>
        <taxon>Trombidiidae</taxon>
        <taxon>Dinothrombium</taxon>
    </lineage>
</organism>
<accession>A0A3S4QXU1</accession>
<comment type="caution">
    <text evidence="4">The sequence shown here is derived from an EMBL/GenBank/DDBJ whole genome shotgun (WGS) entry which is preliminary data.</text>
</comment>
<dbReference type="GO" id="GO:0008270">
    <property type="term" value="F:zinc ion binding"/>
    <property type="evidence" value="ECO:0007669"/>
    <property type="project" value="UniProtKB-KW"/>
</dbReference>
<evidence type="ECO:0000313" key="4">
    <source>
        <dbReference type="EMBL" id="RWS09036.1"/>
    </source>
</evidence>
<dbReference type="InterPro" id="IPR036397">
    <property type="entry name" value="RNaseH_sf"/>
</dbReference>
<reference evidence="4 5" key="1">
    <citation type="journal article" date="2018" name="Gigascience">
        <title>Genomes of trombidid mites reveal novel predicted allergens and laterally-transferred genes associated with secondary metabolism.</title>
        <authorList>
            <person name="Dong X."/>
            <person name="Chaisiri K."/>
            <person name="Xia D."/>
            <person name="Armstrong S.D."/>
            <person name="Fang Y."/>
            <person name="Donnelly M.J."/>
            <person name="Kadowaki T."/>
            <person name="McGarry J.W."/>
            <person name="Darby A.C."/>
            <person name="Makepeace B.L."/>
        </authorList>
    </citation>
    <scope>NUCLEOTIDE SEQUENCE [LARGE SCALE GENOMIC DNA]</scope>
    <source>
        <strain evidence="4">UoL-WK</strain>
    </source>
</reference>
<dbReference type="PANTHER" id="PTHR37984">
    <property type="entry name" value="PROTEIN CBG26694"/>
    <property type="match status" value="1"/>
</dbReference>
<evidence type="ECO:0000256" key="1">
    <source>
        <dbReference type="PROSITE-ProRule" id="PRU00047"/>
    </source>
</evidence>
<dbReference type="GO" id="GO:0003676">
    <property type="term" value="F:nucleic acid binding"/>
    <property type="evidence" value="ECO:0007669"/>
    <property type="project" value="InterPro"/>
</dbReference>
<dbReference type="SUPFAM" id="SSF57756">
    <property type="entry name" value="Retrovirus zinc finger-like domains"/>
    <property type="match status" value="1"/>
</dbReference>
<gene>
    <name evidence="4" type="ORF">B4U79_19025</name>
</gene>
<dbReference type="Proteomes" id="UP000285301">
    <property type="component" value="Unassembled WGS sequence"/>
</dbReference>
<protein>
    <submittedName>
        <fullName evidence="4">Retrovirus-related Pol polyprotein from transposon-like protein</fullName>
    </submittedName>
</protein>
<keyword evidence="1" id="KW-0479">Metal-binding</keyword>
<dbReference type="Pfam" id="PF00098">
    <property type="entry name" value="zf-CCHC"/>
    <property type="match status" value="1"/>
</dbReference>
<dbReference type="AlphaFoldDB" id="A0A3S4QXU1"/>
<dbReference type="EMBL" id="NCKU01002677">
    <property type="protein sequence ID" value="RWS09036.1"/>
    <property type="molecule type" value="Genomic_DNA"/>
</dbReference>
<feature type="compositionally biased region" description="Polar residues" evidence="2">
    <location>
        <begin position="243"/>
        <end position="267"/>
    </location>
</feature>
<name>A0A3S4QXU1_9ACAR</name>
<dbReference type="InterPro" id="IPR001878">
    <property type="entry name" value="Znf_CCHC"/>
</dbReference>
<feature type="compositionally biased region" description="Polar residues" evidence="2">
    <location>
        <begin position="23"/>
        <end position="37"/>
    </location>
</feature>
<dbReference type="Gene3D" id="4.10.60.10">
    <property type="entry name" value="Zinc finger, CCHC-type"/>
    <property type="match status" value="1"/>
</dbReference>
<feature type="region of interest" description="Disordered" evidence="2">
    <location>
        <begin position="213"/>
        <end position="270"/>
    </location>
</feature>
<feature type="compositionally biased region" description="Polar residues" evidence="2">
    <location>
        <begin position="222"/>
        <end position="237"/>
    </location>
</feature>
<dbReference type="InterPro" id="IPR021109">
    <property type="entry name" value="Peptidase_aspartic_dom_sf"/>
</dbReference>
<feature type="domain" description="CCHC-type" evidence="3">
    <location>
        <begin position="277"/>
        <end position="292"/>
    </location>
</feature>
<feature type="compositionally biased region" description="Basic and acidic residues" evidence="2">
    <location>
        <begin position="647"/>
        <end position="656"/>
    </location>
</feature>
<dbReference type="STRING" id="1965070.A0A3S4QXU1"/>
<keyword evidence="1" id="KW-0863">Zinc-finger</keyword>
<dbReference type="Gene3D" id="3.30.420.10">
    <property type="entry name" value="Ribonuclease H-like superfamily/Ribonuclease H"/>
    <property type="match status" value="1"/>
</dbReference>
<proteinExistence type="predicted"/>
<dbReference type="SMART" id="SM00343">
    <property type="entry name" value="ZnF_C2HC"/>
    <property type="match status" value="1"/>
</dbReference>
<feature type="region of interest" description="Disordered" evidence="2">
    <location>
        <begin position="647"/>
        <end position="710"/>
    </location>
</feature>
<dbReference type="Gene3D" id="2.40.70.10">
    <property type="entry name" value="Acid Proteases"/>
    <property type="match status" value="1"/>
</dbReference>
<sequence>MEIQFESLRKDIAAHHKQERSFFQDSPHSSHATSSNERPLGTIWKSAPKLKDPNGVEAWVEKMSIFQKINRLSEEEVKEGVLMVLEEPIYRFAKLLLDQKPEIAWGKFVEQMKKRFITTDEVQKRLQFFQRRQGLKKPLMSYIESKVELGRKADSSIDQVEMVRVVQQGLIERYSGLTLTPYNDLKSFIEAARNAARWMERSDKFWQRKQVQVNKITKESSPKASPQPSPNRNGWKSNKTRTFRQSPANTPLQSPRRQMPGSPNSRQGPRINRAFNCYACNREGHFARECPERNVPRNTRANEPYRGNAKKRMIATPRKKLRKVISSYFINGSIPGVEGLINGISVNVVLDTVCGEIVMSKNCASKCGVKIIHRKRNVPSFVKPSGEHLEWCGETNCELELMEIRIPLKLHVISKLSSDVLLGTRSVVIPPFSESVVEVEATDNVKSRELFIHGKNLARNGGFIGCLNGLANSSKLAKKQSWEKLIPYATFAYNTARHESIGISPFECLFGREPLLPTDIMLNRKILKEIQNNKDEDITLCHFKQARAIAEKYLERSLARKTKILGRKRKPMDFSKGQFVLLNIPMGNRGKKSVFDQEYHGPYRIIMRLNKNNYEVEALNVDENGNKFRGIVNVKYMKPYLSPTHRMEDENKVRDETDSDEDVECSTDKDFHPKTIRKRRRPPKRIVLEDNQPKIKRKRGRPRKPCQFAE</sequence>
<keyword evidence="1" id="KW-0862">Zinc</keyword>
<feature type="region of interest" description="Disordered" evidence="2">
    <location>
        <begin position="19"/>
        <end position="39"/>
    </location>
</feature>